<organism evidence="2 3">
    <name type="scientific">Pyxidicoccus parkwayensis</name>
    <dbReference type="NCBI Taxonomy" id="2813578"/>
    <lineage>
        <taxon>Bacteria</taxon>
        <taxon>Pseudomonadati</taxon>
        <taxon>Myxococcota</taxon>
        <taxon>Myxococcia</taxon>
        <taxon>Myxococcales</taxon>
        <taxon>Cystobacterineae</taxon>
        <taxon>Myxococcaceae</taxon>
        <taxon>Pyxidicoccus</taxon>
    </lineage>
</organism>
<protein>
    <submittedName>
        <fullName evidence="2">Uncharacterized protein</fullName>
    </submittedName>
</protein>
<accession>A0ABX7P8F1</accession>
<evidence type="ECO:0000313" key="3">
    <source>
        <dbReference type="Proteomes" id="UP000662747"/>
    </source>
</evidence>
<feature type="chain" id="PRO_5047034616" evidence="1">
    <location>
        <begin position="19"/>
        <end position="74"/>
    </location>
</feature>
<reference evidence="2 3" key="1">
    <citation type="submission" date="2021-02" db="EMBL/GenBank/DDBJ databases">
        <title>De Novo genome assembly of isolated myxobacteria.</title>
        <authorList>
            <person name="Stevens D.C."/>
        </authorList>
    </citation>
    <scope>NUCLEOTIDE SEQUENCE [LARGE SCALE GENOMIC DNA]</scope>
    <source>
        <strain evidence="3">SCPEA02</strain>
    </source>
</reference>
<dbReference type="EMBL" id="CP071090">
    <property type="protein sequence ID" value="QSQ26706.1"/>
    <property type="molecule type" value="Genomic_DNA"/>
</dbReference>
<gene>
    <name evidence="2" type="ORF">JY651_18010</name>
</gene>
<evidence type="ECO:0000313" key="2">
    <source>
        <dbReference type="EMBL" id="QSQ26706.1"/>
    </source>
</evidence>
<proteinExistence type="predicted"/>
<dbReference type="Proteomes" id="UP000662747">
    <property type="component" value="Chromosome"/>
</dbReference>
<keyword evidence="3" id="KW-1185">Reference proteome</keyword>
<sequence length="74" mass="7345">MNTLKMGLIGLMIGAAVAVGTATVDSEETVAAVCCSACDTNYDACFDGCGGDSACISSCGTKFVACTRTCNNGC</sequence>
<feature type="signal peptide" evidence="1">
    <location>
        <begin position="1"/>
        <end position="18"/>
    </location>
</feature>
<dbReference type="RefSeq" id="WP_206728249.1">
    <property type="nucleotide sequence ID" value="NZ_CP071090.1"/>
</dbReference>
<name>A0ABX7P8F1_9BACT</name>
<keyword evidence="1" id="KW-0732">Signal</keyword>
<evidence type="ECO:0000256" key="1">
    <source>
        <dbReference type="SAM" id="SignalP"/>
    </source>
</evidence>